<feature type="domain" description="Aminoglycoside phosphotransferase" evidence="1">
    <location>
        <begin position="452"/>
        <end position="506"/>
    </location>
</feature>
<keyword evidence="3" id="KW-1185">Reference proteome</keyword>
<dbReference type="InterPro" id="IPR053178">
    <property type="entry name" value="Osmoadaptation_assoc"/>
</dbReference>
<dbReference type="SUPFAM" id="SSF56112">
    <property type="entry name" value="Protein kinase-like (PK-like)"/>
    <property type="match status" value="1"/>
</dbReference>
<evidence type="ECO:0000313" key="3">
    <source>
        <dbReference type="Proteomes" id="UP000838763"/>
    </source>
</evidence>
<gene>
    <name evidence="2" type="ORF">PPNO1_LOCUS1903</name>
</gene>
<dbReference type="AlphaFoldDB" id="A0A9P1GWR7"/>
<organism evidence="2 3">
    <name type="scientific">Parascedosporium putredinis</name>
    <dbReference type="NCBI Taxonomy" id="1442378"/>
    <lineage>
        <taxon>Eukaryota</taxon>
        <taxon>Fungi</taxon>
        <taxon>Dikarya</taxon>
        <taxon>Ascomycota</taxon>
        <taxon>Pezizomycotina</taxon>
        <taxon>Sordariomycetes</taxon>
        <taxon>Hypocreomycetidae</taxon>
        <taxon>Microascales</taxon>
        <taxon>Microascaceae</taxon>
        <taxon>Parascedosporium</taxon>
    </lineage>
</organism>
<dbReference type="InterPro" id="IPR011009">
    <property type="entry name" value="Kinase-like_dom_sf"/>
</dbReference>
<dbReference type="Gene3D" id="3.90.1200.10">
    <property type="match status" value="1"/>
</dbReference>
<reference evidence="2" key="1">
    <citation type="submission" date="2022-11" db="EMBL/GenBank/DDBJ databases">
        <authorList>
            <person name="Scott C."/>
            <person name="Bruce N."/>
        </authorList>
    </citation>
    <scope>NUCLEOTIDE SEQUENCE</scope>
</reference>
<dbReference type="OrthoDB" id="411145at2759"/>
<dbReference type="PANTHER" id="PTHR38111">
    <property type="entry name" value="ZN(2)-C6 FUNGAL-TYPE DOMAIN-CONTAINING PROTEIN-RELATED"/>
    <property type="match status" value="1"/>
</dbReference>
<sequence>MGFIISRGPESYITGFAHQLFVNSRMTQITMAMASGTPSVLNQPEWKSVPWRKTKKGALDILGDILAEIPGLLVELDGLRTCNEIATWELARCKVVMKCQQLEKEWVEWGATRAPTKSPVILDTVQPAQVMEHFVAAQVMAGYWAMGIFLYAILYLASGVDLQLPITGRIDPREYCGVISSIIPTFLSPEVGEYGIHGPIFPSLVALTYLEEVDGHLASVEACELYAILGQSKRGGHVRNFVDNMMRQLKFRDLEITHFTKLQTLWAGYGHVCAITARAINEEAGQRARLACGQSGVEPDDDSTFRLILKLVAPPAAHASHDEGHLRKMLSYEVEQYFYDQVAPHLTDDVAVARCLASTRDAEGREGARELAGMSAVILTDLRTKFSVMGKAEGFCRQGRFTPRWLWLNGGYTYLATRRTEYDSLRKDPYSDWREPFCATNEPSSRSIAEKAAAFLTPSGRPYESYIHGDVKSENLCTTDSGDQVAFFDFQYVGLGLGVCDLAKLFTCSVPMDLLVGSGRGFPMNLLWAMGRSGCWRCTGRSCYVVPRRNGRAYDWIEFTRHWETALVDWCRFQASWGFWGNTEWLEARVRSILKDEEWLKWLDDELRQH</sequence>
<dbReference type="Proteomes" id="UP000838763">
    <property type="component" value="Unassembled WGS sequence"/>
</dbReference>
<evidence type="ECO:0000313" key="2">
    <source>
        <dbReference type="EMBL" id="CAI4212135.1"/>
    </source>
</evidence>
<comment type="caution">
    <text evidence="2">The sequence shown here is derived from an EMBL/GenBank/DDBJ whole genome shotgun (WGS) entry which is preliminary data.</text>
</comment>
<dbReference type="PANTHER" id="PTHR38111:SF11">
    <property type="entry name" value="TRANSCRIPTION FACTOR DOMAIN-CONTAINING PROTEIN-RELATED"/>
    <property type="match status" value="1"/>
</dbReference>
<accession>A0A9P1GWR7</accession>
<proteinExistence type="predicted"/>
<dbReference type="InterPro" id="IPR002575">
    <property type="entry name" value="Aminoglycoside_PTrfase"/>
</dbReference>
<name>A0A9P1GWR7_9PEZI</name>
<dbReference type="EMBL" id="CALLCH030000003">
    <property type="protein sequence ID" value="CAI4212135.1"/>
    <property type="molecule type" value="Genomic_DNA"/>
</dbReference>
<dbReference type="Pfam" id="PF01636">
    <property type="entry name" value="APH"/>
    <property type="match status" value="1"/>
</dbReference>
<protein>
    <recommendedName>
        <fullName evidence="1">Aminoglycoside phosphotransferase domain-containing protein</fullName>
    </recommendedName>
</protein>
<evidence type="ECO:0000259" key="1">
    <source>
        <dbReference type="Pfam" id="PF01636"/>
    </source>
</evidence>